<dbReference type="PANTHER" id="PTHR34153:SF2">
    <property type="entry name" value="SI:CH211-262H13.3-RELATED"/>
    <property type="match status" value="1"/>
</dbReference>
<feature type="compositionally biased region" description="Basic and acidic residues" evidence="1">
    <location>
        <begin position="12"/>
        <end position="21"/>
    </location>
</feature>
<sequence length="252" mass="30138">MESFTQNDLEDSESRIISPKDNKNNDTIQYVDRSVNSIWQCMKRIDSNLDYFAKIFNVEQSPERTPAKMDDDEFLYLFPLTEIEDVVDLESRLLDDCFKKKFVSYFKFFFLYCYNCHIPGTLHKIFPKLTKLILLKIYSILWSFILLENVYCSQISYITPKGNKDCSCKSDLKYFIRTLLRRLFTYSLVSYYSWRGFRGNFQIGNLTIVKVIFDITKSKFKTVTQQYVNLIIKEWIRYAKQRRAHLRKINSS</sequence>
<dbReference type="AlphaFoldDB" id="A0A6G0Z8S5"/>
<comment type="caution">
    <text evidence="2">The sequence shown here is derived from an EMBL/GenBank/DDBJ whole genome shotgun (WGS) entry which is preliminary data.</text>
</comment>
<dbReference type="EMBL" id="VUJU01001067">
    <property type="protein sequence ID" value="KAF0766963.1"/>
    <property type="molecule type" value="Genomic_DNA"/>
</dbReference>
<dbReference type="Proteomes" id="UP000478052">
    <property type="component" value="Unassembled WGS sequence"/>
</dbReference>
<gene>
    <name evidence="2" type="ORF">FWK35_00005180</name>
</gene>
<feature type="region of interest" description="Disordered" evidence="1">
    <location>
        <begin position="1"/>
        <end position="21"/>
    </location>
</feature>
<evidence type="ECO:0000256" key="1">
    <source>
        <dbReference type="SAM" id="MobiDB-lite"/>
    </source>
</evidence>
<name>A0A6G0Z8S5_APHCR</name>
<dbReference type="OrthoDB" id="6587892at2759"/>
<accession>A0A6G0Z8S5</accession>
<protein>
    <submittedName>
        <fullName evidence="2">DUF4806 domain-containing protein</fullName>
    </submittedName>
</protein>
<evidence type="ECO:0000313" key="2">
    <source>
        <dbReference type="EMBL" id="KAF0766963.1"/>
    </source>
</evidence>
<organism evidence="2 3">
    <name type="scientific">Aphis craccivora</name>
    <name type="common">Cowpea aphid</name>
    <dbReference type="NCBI Taxonomy" id="307492"/>
    <lineage>
        <taxon>Eukaryota</taxon>
        <taxon>Metazoa</taxon>
        <taxon>Ecdysozoa</taxon>
        <taxon>Arthropoda</taxon>
        <taxon>Hexapoda</taxon>
        <taxon>Insecta</taxon>
        <taxon>Pterygota</taxon>
        <taxon>Neoptera</taxon>
        <taxon>Paraneoptera</taxon>
        <taxon>Hemiptera</taxon>
        <taxon>Sternorrhyncha</taxon>
        <taxon>Aphidomorpha</taxon>
        <taxon>Aphidoidea</taxon>
        <taxon>Aphididae</taxon>
        <taxon>Aphidini</taxon>
        <taxon>Aphis</taxon>
        <taxon>Aphis</taxon>
    </lineage>
</organism>
<keyword evidence="3" id="KW-1185">Reference proteome</keyword>
<evidence type="ECO:0000313" key="3">
    <source>
        <dbReference type="Proteomes" id="UP000478052"/>
    </source>
</evidence>
<proteinExistence type="predicted"/>
<dbReference type="PANTHER" id="PTHR34153">
    <property type="entry name" value="SI:CH211-262H13.3-RELATED-RELATED"/>
    <property type="match status" value="1"/>
</dbReference>
<reference evidence="2 3" key="1">
    <citation type="submission" date="2019-08" db="EMBL/GenBank/DDBJ databases">
        <title>Whole genome of Aphis craccivora.</title>
        <authorList>
            <person name="Voronova N.V."/>
            <person name="Shulinski R.S."/>
            <person name="Bandarenka Y.V."/>
            <person name="Zhorov D.G."/>
            <person name="Warner D."/>
        </authorList>
    </citation>
    <scope>NUCLEOTIDE SEQUENCE [LARGE SCALE GENOMIC DNA]</scope>
    <source>
        <strain evidence="2">180601</strain>
        <tissue evidence="2">Whole Body</tissue>
    </source>
</reference>